<proteinExistence type="inferred from homology"/>
<name>A0A1I2KAS6_9BACT</name>
<evidence type="ECO:0000256" key="1">
    <source>
        <dbReference type="ARBA" id="ARBA00023002"/>
    </source>
</evidence>
<dbReference type="GO" id="GO:0033744">
    <property type="term" value="F:L-methionine:thioredoxin-disulfide S-oxidoreductase activity"/>
    <property type="evidence" value="ECO:0007669"/>
    <property type="project" value="RHEA"/>
</dbReference>
<evidence type="ECO:0000256" key="2">
    <source>
        <dbReference type="ARBA" id="ARBA00047806"/>
    </source>
</evidence>
<dbReference type="InterPro" id="IPR002569">
    <property type="entry name" value="Met_Sox_Rdtase_MsrA_dom"/>
</dbReference>
<dbReference type="Pfam" id="PF01625">
    <property type="entry name" value="PMSR"/>
    <property type="match status" value="1"/>
</dbReference>
<comment type="catalytic activity">
    <reaction evidence="2 4">
        <text>L-methionyl-[protein] + [thioredoxin]-disulfide + H2O = L-methionyl-(S)-S-oxide-[protein] + [thioredoxin]-dithiol</text>
        <dbReference type="Rhea" id="RHEA:14217"/>
        <dbReference type="Rhea" id="RHEA-COMP:10698"/>
        <dbReference type="Rhea" id="RHEA-COMP:10700"/>
        <dbReference type="Rhea" id="RHEA-COMP:12313"/>
        <dbReference type="Rhea" id="RHEA-COMP:12315"/>
        <dbReference type="ChEBI" id="CHEBI:15377"/>
        <dbReference type="ChEBI" id="CHEBI:16044"/>
        <dbReference type="ChEBI" id="CHEBI:29950"/>
        <dbReference type="ChEBI" id="CHEBI:44120"/>
        <dbReference type="ChEBI" id="CHEBI:50058"/>
        <dbReference type="EC" id="1.8.4.11"/>
    </reaction>
</comment>
<keyword evidence="8" id="KW-1185">Reference proteome</keyword>
<accession>A0A1I2KAS6</accession>
<dbReference type="EC" id="1.8.4.11" evidence="4"/>
<dbReference type="InterPro" id="IPR036509">
    <property type="entry name" value="Met_Sox_Rdtase_MsrA_sf"/>
</dbReference>
<dbReference type="PANTHER" id="PTHR43774:SF1">
    <property type="entry name" value="PEPTIDE METHIONINE SULFOXIDE REDUCTASE MSRA 2"/>
    <property type="match status" value="1"/>
</dbReference>
<feature type="chain" id="PRO_5011447071" description="Peptide methionine sulfoxide reductase MsrA" evidence="5">
    <location>
        <begin position="21"/>
        <end position="225"/>
    </location>
</feature>
<dbReference type="OrthoDB" id="4174719at2"/>
<dbReference type="HAMAP" id="MF_01401">
    <property type="entry name" value="MsrA"/>
    <property type="match status" value="1"/>
</dbReference>
<dbReference type="SUPFAM" id="SSF55068">
    <property type="entry name" value="Peptide methionine sulfoxide reductase"/>
    <property type="match status" value="1"/>
</dbReference>
<dbReference type="GO" id="GO:0008113">
    <property type="term" value="F:peptide-methionine (S)-S-oxide reductase activity"/>
    <property type="evidence" value="ECO:0007669"/>
    <property type="project" value="UniProtKB-UniRule"/>
</dbReference>
<comment type="function">
    <text evidence="4">Has an important function as a repair enzyme for proteins that have been inactivated by oxidation. Catalyzes the reversible oxidation-reduction of methionine sulfoxide in proteins to methionine.</text>
</comment>
<dbReference type="PROSITE" id="PS51257">
    <property type="entry name" value="PROKAR_LIPOPROTEIN"/>
    <property type="match status" value="1"/>
</dbReference>
<evidence type="ECO:0000313" key="8">
    <source>
        <dbReference type="Proteomes" id="UP000199513"/>
    </source>
</evidence>
<dbReference type="EMBL" id="FONY01000097">
    <property type="protein sequence ID" value="SFF63429.1"/>
    <property type="molecule type" value="Genomic_DNA"/>
</dbReference>
<evidence type="ECO:0000313" key="7">
    <source>
        <dbReference type="EMBL" id="SFF63429.1"/>
    </source>
</evidence>
<organism evidence="7 8">
    <name type="scientific">Thermoflexibacter ruber</name>
    <dbReference type="NCBI Taxonomy" id="1003"/>
    <lineage>
        <taxon>Bacteria</taxon>
        <taxon>Pseudomonadati</taxon>
        <taxon>Bacteroidota</taxon>
        <taxon>Cytophagia</taxon>
        <taxon>Cytophagales</taxon>
        <taxon>Thermoflexibacteraceae</taxon>
        <taxon>Thermoflexibacter</taxon>
    </lineage>
</organism>
<dbReference type="Proteomes" id="UP000199513">
    <property type="component" value="Unassembled WGS sequence"/>
</dbReference>
<feature type="active site" evidence="4">
    <location>
        <position position="57"/>
    </location>
</feature>
<comment type="similarity">
    <text evidence="4">Belongs to the MsrA Met sulfoxide reductase family.</text>
</comment>
<dbReference type="Gene3D" id="3.30.1060.10">
    <property type="entry name" value="Peptide methionine sulphoxide reductase MsrA"/>
    <property type="match status" value="1"/>
</dbReference>
<evidence type="ECO:0000256" key="5">
    <source>
        <dbReference type="SAM" id="SignalP"/>
    </source>
</evidence>
<protein>
    <recommendedName>
        <fullName evidence="4">Peptide methionine sulfoxide reductase MsrA</fullName>
        <shortName evidence="4">Protein-methionine-S-oxide reductase</shortName>
        <ecNumber evidence="4">1.8.4.11</ecNumber>
    </recommendedName>
    <alternativeName>
        <fullName evidence="4">Peptide-methionine (S)-S-oxide reductase</fullName>
        <shortName evidence="4">Peptide Met(O) reductase</shortName>
    </alternativeName>
</protein>
<dbReference type="PANTHER" id="PTHR43774">
    <property type="entry name" value="PEPTIDE METHIONINE SULFOXIDE REDUCTASE"/>
    <property type="match status" value="1"/>
</dbReference>
<feature type="signal peptide" evidence="5">
    <location>
        <begin position="1"/>
        <end position="20"/>
    </location>
</feature>
<dbReference type="RefSeq" id="WP_091549624.1">
    <property type="nucleotide sequence ID" value="NZ_FONY01000097.1"/>
</dbReference>
<evidence type="ECO:0000259" key="6">
    <source>
        <dbReference type="Pfam" id="PF01625"/>
    </source>
</evidence>
<keyword evidence="1 4" id="KW-0560">Oxidoreductase</keyword>
<dbReference type="NCBIfam" id="TIGR00401">
    <property type="entry name" value="msrA"/>
    <property type="match status" value="1"/>
</dbReference>
<sequence>MKSKASYLLCYILLLGTLLACVQEGNTQSKSDKKAKSSDNQSLTNKNMDIATFGAGCFWCVEAIFQRVEGVHKVVSGYMGGKTKNPTYKEVCTGTTNHAEVCQITYDPEKISYDELLEIFWKTHDPTTLNRQGADVGTQYRSVIFYHNDQQKQLAEKYKQALTEEKVFDKPIVTEISPAQELYIAEDYHQNYFNDNPNQGYCSFVIAPKVEKFKKVFKAKLKKGE</sequence>
<comment type="catalytic activity">
    <reaction evidence="3 4">
        <text>[thioredoxin]-disulfide + L-methionine + H2O = L-methionine (S)-S-oxide + [thioredoxin]-dithiol</text>
        <dbReference type="Rhea" id="RHEA:19993"/>
        <dbReference type="Rhea" id="RHEA-COMP:10698"/>
        <dbReference type="Rhea" id="RHEA-COMP:10700"/>
        <dbReference type="ChEBI" id="CHEBI:15377"/>
        <dbReference type="ChEBI" id="CHEBI:29950"/>
        <dbReference type="ChEBI" id="CHEBI:50058"/>
        <dbReference type="ChEBI" id="CHEBI:57844"/>
        <dbReference type="ChEBI" id="CHEBI:58772"/>
        <dbReference type="EC" id="1.8.4.11"/>
    </reaction>
</comment>
<gene>
    <name evidence="4" type="primary">msrA</name>
    <name evidence="7" type="ORF">SAMN04488541_10973</name>
</gene>
<feature type="domain" description="Peptide methionine sulphoxide reductase MsrA" evidence="6">
    <location>
        <begin position="51"/>
        <end position="202"/>
    </location>
</feature>
<keyword evidence="5" id="KW-0732">Signal</keyword>
<evidence type="ECO:0000256" key="4">
    <source>
        <dbReference type="HAMAP-Rule" id="MF_01401"/>
    </source>
</evidence>
<evidence type="ECO:0000256" key="3">
    <source>
        <dbReference type="ARBA" id="ARBA00048782"/>
    </source>
</evidence>
<reference evidence="8" key="1">
    <citation type="submission" date="2016-10" db="EMBL/GenBank/DDBJ databases">
        <authorList>
            <person name="Varghese N."/>
            <person name="Submissions S."/>
        </authorList>
    </citation>
    <scope>NUCLEOTIDE SEQUENCE [LARGE SCALE GENOMIC DNA]</scope>
    <source>
        <strain>GEY</strain>
        <strain evidence="8">DSM 9560</strain>
    </source>
</reference>
<dbReference type="AlphaFoldDB" id="A0A1I2KAS6"/>
<dbReference type="STRING" id="1003.SAMN04488541_10973"/>